<sequence length="66" mass="7279">MWGGVHRNIVVAANRDSKNSLAKSGFTRNCFEPNQFRLLFSAPLVVCPDTTTSKIQVAPEQIFAKA</sequence>
<proteinExistence type="predicted"/>
<dbReference type="EMBL" id="BLRW01000146">
    <property type="protein sequence ID" value="GFP23605.1"/>
    <property type="molecule type" value="Genomic_DNA"/>
</dbReference>
<dbReference type="Proteomes" id="UP000569018">
    <property type="component" value="Unassembled WGS sequence"/>
</dbReference>
<protein>
    <submittedName>
        <fullName evidence="1">Uncharacterized protein</fullName>
    </submittedName>
</protein>
<dbReference type="Proteomes" id="UP000585609">
    <property type="component" value="Unassembled WGS sequence"/>
</dbReference>
<reference evidence="3 4" key="1">
    <citation type="journal article" date="2020" name="Front. Microbiol.">
        <title>Single-cell genomics of novel Actinobacteria with the Wood-Ljungdahl pathway discovered in a serpentinizing system.</title>
        <authorList>
            <person name="Merino N."/>
            <person name="Kawai M."/>
            <person name="Boyd E.S."/>
            <person name="Colman D.R."/>
            <person name="McGlynn S.E."/>
            <person name="Nealson K.H."/>
            <person name="Kurokawa K."/>
            <person name="Hongoh Y."/>
        </authorList>
    </citation>
    <scope>NUCLEOTIDE SEQUENCE [LARGE SCALE GENOMIC DNA]</scope>
    <source>
        <strain evidence="1 4">S09_30</strain>
        <strain evidence="2 3">S47</strain>
    </source>
</reference>
<comment type="caution">
    <text evidence="1">The sequence shown here is derived from an EMBL/GenBank/DDBJ whole genome shotgun (WGS) entry which is preliminary data.</text>
</comment>
<evidence type="ECO:0000313" key="4">
    <source>
        <dbReference type="Proteomes" id="UP000585609"/>
    </source>
</evidence>
<dbReference type="EMBL" id="BLSD01000114">
    <property type="protein sequence ID" value="GFP39957.1"/>
    <property type="molecule type" value="Genomic_DNA"/>
</dbReference>
<dbReference type="AlphaFoldDB" id="A0A6V8NTH2"/>
<evidence type="ECO:0000313" key="2">
    <source>
        <dbReference type="EMBL" id="GFP39957.1"/>
    </source>
</evidence>
<organism evidence="1 4">
    <name type="scientific">Candidatus Hakubella thermalkaliphila</name>
    <dbReference type="NCBI Taxonomy" id="2754717"/>
    <lineage>
        <taxon>Bacteria</taxon>
        <taxon>Bacillati</taxon>
        <taxon>Actinomycetota</taxon>
        <taxon>Actinomycetota incertae sedis</taxon>
        <taxon>Candidatus Hakubellales</taxon>
        <taxon>Candidatus Hakubellaceae</taxon>
        <taxon>Candidatus Hakubella</taxon>
    </lineage>
</organism>
<gene>
    <name evidence="1" type="ORF">HKBW3S09_01070</name>
    <name evidence="2" type="ORF">HKBW3S47_01654</name>
</gene>
<evidence type="ECO:0000313" key="1">
    <source>
        <dbReference type="EMBL" id="GFP23605.1"/>
    </source>
</evidence>
<name>A0A6V8NTH2_9ACTN</name>
<evidence type="ECO:0000313" key="3">
    <source>
        <dbReference type="Proteomes" id="UP000569018"/>
    </source>
</evidence>
<accession>A0A6V8NTH2</accession>